<dbReference type="InterPro" id="IPR001680">
    <property type="entry name" value="WD40_rpt"/>
</dbReference>
<dbReference type="PANTHER" id="PTHR44019:SF8">
    <property type="entry name" value="POC1 CENTRIOLAR PROTEIN HOMOLOG"/>
    <property type="match status" value="1"/>
</dbReference>
<dbReference type="InterPro" id="IPR000719">
    <property type="entry name" value="Prot_kinase_dom"/>
</dbReference>
<dbReference type="Pfam" id="PF00069">
    <property type="entry name" value="Pkinase"/>
    <property type="match status" value="1"/>
</dbReference>
<keyword evidence="7" id="KW-1185">Reference proteome</keyword>
<dbReference type="RefSeq" id="WP_204845259.1">
    <property type="nucleotide sequence ID" value="NZ_JAFBCL010000001.1"/>
</dbReference>
<dbReference type="InterPro" id="IPR019775">
    <property type="entry name" value="WD40_repeat_CS"/>
</dbReference>
<dbReference type="PANTHER" id="PTHR44019">
    <property type="entry name" value="WD REPEAT-CONTAINING PROTEIN 55"/>
    <property type="match status" value="1"/>
</dbReference>
<dbReference type="Gene3D" id="1.10.510.10">
    <property type="entry name" value="Transferase(Phosphotransferase) domain 1"/>
    <property type="match status" value="1"/>
</dbReference>
<dbReference type="SUPFAM" id="SSF56112">
    <property type="entry name" value="Protein kinase-like (PK-like)"/>
    <property type="match status" value="1"/>
</dbReference>
<evidence type="ECO:0000313" key="6">
    <source>
        <dbReference type="EMBL" id="MBM7814638.1"/>
    </source>
</evidence>
<dbReference type="InterPro" id="IPR011009">
    <property type="entry name" value="Kinase-like_dom_sf"/>
</dbReference>
<keyword evidence="2" id="KW-0677">Repeat</keyword>
<protein>
    <recommendedName>
        <fullName evidence="5">Protein kinase domain-containing protein</fullName>
    </recommendedName>
</protein>
<evidence type="ECO:0000256" key="4">
    <source>
        <dbReference type="SAM" id="MobiDB-lite"/>
    </source>
</evidence>
<dbReference type="PROSITE" id="PS50294">
    <property type="entry name" value="WD_REPEATS_REGION"/>
    <property type="match status" value="2"/>
</dbReference>
<sequence>MKPLGSSDPARVGPYRVVAELGRGGLGRVLLGVGPDDRLVAVKLVRAEFAEDYGFRARFRREVEASRRVSGAHTAAVVDADADAPIPWVASEFVRGVPLREAVDAAGALPEEAVLHLAAGMAAALVEVHAAGLAHRDLKPSDVLLTADGVRVVDFGIARATDSGTTHVGWSADSPGATSPEQAQGRPAAPAGDVFSLGCVLILASTGAGPSTPRAFHDVVHAEPDLSGVPAVVRGLVEGCLAGDPAARPSPAHLLAELSPHVDASPAPWPSEVRELIARQDAEVGELVGTAEEQAVEPGGAASSEPDRRLVRRVAVAGLVVVVGVLAWTFRPARETPSATSEAGSAGQGGVVLTPVAELAGHADTVTSVAFSPDGRSLATASGDRTVRLWDLADHQLVGRPFEATPVSALAFSPDGRTLVTGGALGTRLWDVASRQQLGEALLPVGGFMSKPVLDVAFSPDGKVVADGGMISGTRLWDAGSHRQIGETLPEKSVFALAFSPDGRTLASGGMDGAWLWDTGTRQRVGEPITQQGIVFALAFSPDGRTLATAGDPVANAVRLWDVATRQQIGEPFAEGVSGLAFSPDGRHLATVGGSAGGPEVVRLWDTATRQQVAEAPGEGALSVAFSPDGRHVAAPSNDNLARLWSLTGGG</sequence>
<dbReference type="SUPFAM" id="SSF50978">
    <property type="entry name" value="WD40 repeat-like"/>
    <property type="match status" value="1"/>
</dbReference>
<comment type="caution">
    <text evidence="6">The sequence shown here is derived from an EMBL/GenBank/DDBJ whole genome shotgun (WGS) entry which is preliminary data.</text>
</comment>
<accession>A0ABS2SEE3</accession>
<dbReference type="Gene3D" id="2.130.10.10">
    <property type="entry name" value="YVTN repeat-like/Quinoprotein amine dehydrogenase"/>
    <property type="match status" value="3"/>
</dbReference>
<dbReference type="InterPro" id="IPR050505">
    <property type="entry name" value="WDR55/POC1"/>
</dbReference>
<dbReference type="CDD" id="cd00200">
    <property type="entry name" value="WD40"/>
    <property type="match status" value="1"/>
</dbReference>
<proteinExistence type="predicted"/>
<gene>
    <name evidence="6" type="ORF">JOE68_005503</name>
</gene>
<keyword evidence="1 3" id="KW-0853">WD repeat</keyword>
<reference evidence="6 7" key="1">
    <citation type="submission" date="2021-01" db="EMBL/GenBank/DDBJ databases">
        <title>Sequencing the genomes of 1000 actinobacteria strains.</title>
        <authorList>
            <person name="Klenk H.-P."/>
        </authorList>
    </citation>
    <scope>NUCLEOTIDE SEQUENCE [LARGE SCALE GENOMIC DNA]</scope>
    <source>
        <strain evidence="6 7">DSM 44581</strain>
    </source>
</reference>
<dbReference type="EMBL" id="JAFBCL010000001">
    <property type="protein sequence ID" value="MBM7814638.1"/>
    <property type="molecule type" value="Genomic_DNA"/>
</dbReference>
<dbReference type="SMART" id="SM00320">
    <property type="entry name" value="WD40"/>
    <property type="match status" value="7"/>
</dbReference>
<dbReference type="InterPro" id="IPR015943">
    <property type="entry name" value="WD40/YVTN_repeat-like_dom_sf"/>
</dbReference>
<evidence type="ECO:0000256" key="2">
    <source>
        <dbReference type="ARBA" id="ARBA00022737"/>
    </source>
</evidence>
<dbReference type="PROSITE" id="PS00678">
    <property type="entry name" value="WD_REPEATS_1"/>
    <property type="match status" value="1"/>
</dbReference>
<evidence type="ECO:0000256" key="3">
    <source>
        <dbReference type="PROSITE-ProRule" id="PRU00221"/>
    </source>
</evidence>
<feature type="repeat" description="WD" evidence="3">
    <location>
        <begin position="623"/>
        <end position="651"/>
    </location>
</feature>
<name>A0ABS2SEE3_9PSEU</name>
<dbReference type="Gene3D" id="3.30.200.20">
    <property type="entry name" value="Phosphorylase Kinase, domain 1"/>
    <property type="match status" value="1"/>
</dbReference>
<dbReference type="Pfam" id="PF00400">
    <property type="entry name" value="WD40"/>
    <property type="match status" value="6"/>
</dbReference>
<feature type="repeat" description="WD" evidence="3">
    <location>
        <begin position="359"/>
        <end position="400"/>
    </location>
</feature>
<evidence type="ECO:0000256" key="1">
    <source>
        <dbReference type="ARBA" id="ARBA00022574"/>
    </source>
</evidence>
<feature type="region of interest" description="Disordered" evidence="4">
    <location>
        <begin position="164"/>
        <end position="189"/>
    </location>
</feature>
<dbReference type="InterPro" id="IPR036322">
    <property type="entry name" value="WD40_repeat_dom_sf"/>
</dbReference>
<dbReference type="Proteomes" id="UP001195724">
    <property type="component" value="Unassembled WGS sequence"/>
</dbReference>
<dbReference type="CDD" id="cd14014">
    <property type="entry name" value="STKc_PknB_like"/>
    <property type="match status" value="1"/>
</dbReference>
<organism evidence="6 7">
    <name type="scientific">Saccharothrix algeriensis</name>
    <dbReference type="NCBI Taxonomy" id="173560"/>
    <lineage>
        <taxon>Bacteria</taxon>
        <taxon>Bacillati</taxon>
        <taxon>Actinomycetota</taxon>
        <taxon>Actinomycetes</taxon>
        <taxon>Pseudonocardiales</taxon>
        <taxon>Pseudonocardiaceae</taxon>
        <taxon>Saccharothrix</taxon>
    </lineage>
</organism>
<feature type="domain" description="Protein kinase" evidence="5">
    <location>
        <begin position="15"/>
        <end position="262"/>
    </location>
</feature>
<evidence type="ECO:0000259" key="5">
    <source>
        <dbReference type="PROSITE" id="PS50011"/>
    </source>
</evidence>
<dbReference type="PROSITE" id="PS50011">
    <property type="entry name" value="PROTEIN_KINASE_DOM"/>
    <property type="match status" value="1"/>
</dbReference>
<dbReference type="PROSITE" id="PS50082">
    <property type="entry name" value="WD_REPEATS_2"/>
    <property type="match status" value="2"/>
</dbReference>
<evidence type="ECO:0000313" key="7">
    <source>
        <dbReference type="Proteomes" id="UP001195724"/>
    </source>
</evidence>